<evidence type="ECO:0000313" key="8">
    <source>
        <dbReference type="Proteomes" id="UP000059542"/>
    </source>
</evidence>
<feature type="chain" id="PRO_5006847478" description="histidine kinase" evidence="5">
    <location>
        <begin position="19"/>
        <end position="712"/>
    </location>
</feature>
<dbReference type="Pfam" id="PF02518">
    <property type="entry name" value="HATPase_c"/>
    <property type="match status" value="1"/>
</dbReference>
<dbReference type="EC" id="2.7.13.3" evidence="2"/>
<dbReference type="InterPro" id="IPR036890">
    <property type="entry name" value="HATPase_C_sf"/>
</dbReference>
<evidence type="ECO:0000256" key="5">
    <source>
        <dbReference type="SAM" id="SignalP"/>
    </source>
</evidence>
<evidence type="ECO:0000256" key="1">
    <source>
        <dbReference type="ARBA" id="ARBA00000085"/>
    </source>
</evidence>
<accession>A0A0U4CEW6</accession>
<sequence length="712" mass="78280">MKLLFLLLALLGVLPVLAQTPDPAAIRISRLPDTGLILTNGWRYHAGDNPAWARPEFDDRAWDTINPTRPRRELPAQLSSGISWLRLRFQLSDSLRLQSLVFHAHQLGACEVYLNGRLLMRQGQLNANPSQVVPRGRFPKPGPLPTGGPAVQVLAVRYAPWQSPLLGDIRAQPHQVMWLFTAEQFWTDEARQRTNATAYLVPIGFFALLTLLHWAFFRYNPTRRANLYFAYFALALALAFVAGYCTGTLAYPTHLSFFLVGFTGGALLGLSYIMAVRALYALFKVRPGRLYLGLWVVYVGYLAGFFLPKSVPTWEVLLAIAAVEQLRLIGRALHQGQRGAWIIGSGFAGGLVVLLLLYLTPSGSIATQSTLLYSLGETFAFMLPALGISLFLAREFALDAELLLVKLGEVERLSAQTLAQEQRQQALLATQNDTLEQQVQQRTGELQRSLTELRTTQAQLIQKEKMASLGELTAGIAHEIQNPLNFVNNFSDVSAELMAELQEALATSDTAEATALAVDVTQNLGKIHEHGQRAANIVRGMLEHARPSTGERQPTDINALCDEYLRLAYHGLLAKDKTFTAELKTDFAPGLPQVEGVGADLGRVLLNLFNNAFYAVQKRQQTGEASYAPTVSVSTKQVGQQVEIRFRDNGTGMPPEVQAKIFQPFFTTKPTGEGTGLGLSLSYDIITKSHGGSLRVASVPGESTEFIITLPA</sequence>
<dbReference type="AlphaFoldDB" id="A0A0U4CEW6"/>
<evidence type="ECO:0000256" key="3">
    <source>
        <dbReference type="ARBA" id="ARBA00022553"/>
    </source>
</evidence>
<protein>
    <recommendedName>
        <fullName evidence="2">histidine kinase</fullName>
        <ecNumber evidence="2">2.7.13.3</ecNumber>
    </recommendedName>
</protein>
<feature type="domain" description="Histidine kinase" evidence="6">
    <location>
        <begin position="475"/>
        <end position="712"/>
    </location>
</feature>
<dbReference type="SUPFAM" id="SSF47384">
    <property type="entry name" value="Homodimeric domain of signal transducing histidine kinase"/>
    <property type="match status" value="1"/>
</dbReference>
<dbReference type="InterPro" id="IPR008979">
    <property type="entry name" value="Galactose-bd-like_sf"/>
</dbReference>
<dbReference type="PRINTS" id="PR00344">
    <property type="entry name" value="BCTRLSENSOR"/>
</dbReference>
<dbReference type="CDD" id="cd00082">
    <property type="entry name" value="HisKA"/>
    <property type="match status" value="1"/>
</dbReference>
<keyword evidence="5" id="KW-0732">Signal</keyword>
<dbReference type="PANTHER" id="PTHR43065:SF42">
    <property type="entry name" value="TWO-COMPONENT SENSOR PPRA"/>
    <property type="match status" value="1"/>
</dbReference>
<keyword evidence="4" id="KW-1133">Transmembrane helix</keyword>
<feature type="transmembrane region" description="Helical" evidence="4">
    <location>
        <begin position="199"/>
        <end position="217"/>
    </location>
</feature>
<dbReference type="SUPFAM" id="SSF55874">
    <property type="entry name" value="ATPase domain of HSP90 chaperone/DNA topoisomerase II/histidine kinase"/>
    <property type="match status" value="1"/>
</dbReference>
<feature type="transmembrane region" description="Helical" evidence="4">
    <location>
        <begin position="341"/>
        <end position="359"/>
    </location>
</feature>
<keyword evidence="8" id="KW-1185">Reference proteome</keyword>
<organism evidence="7 8">
    <name type="scientific">Hymenobacter sedentarius</name>
    <dbReference type="NCBI Taxonomy" id="1411621"/>
    <lineage>
        <taxon>Bacteria</taxon>
        <taxon>Pseudomonadati</taxon>
        <taxon>Bacteroidota</taxon>
        <taxon>Cytophagia</taxon>
        <taxon>Cytophagales</taxon>
        <taxon>Hymenobacteraceae</taxon>
        <taxon>Hymenobacter</taxon>
    </lineage>
</organism>
<dbReference type="InterPro" id="IPR004358">
    <property type="entry name" value="Sig_transdc_His_kin-like_C"/>
</dbReference>
<proteinExistence type="predicted"/>
<dbReference type="SMART" id="SM00388">
    <property type="entry name" value="HisKA"/>
    <property type="match status" value="1"/>
</dbReference>
<evidence type="ECO:0000313" key="7">
    <source>
        <dbReference type="EMBL" id="ALW86697.1"/>
    </source>
</evidence>
<feature type="transmembrane region" description="Helical" evidence="4">
    <location>
        <begin position="290"/>
        <end position="307"/>
    </location>
</feature>
<dbReference type="RefSeq" id="WP_068196599.1">
    <property type="nucleotide sequence ID" value="NZ_CP013909.1"/>
</dbReference>
<comment type="catalytic activity">
    <reaction evidence="1">
        <text>ATP + protein L-histidine = ADP + protein N-phospho-L-histidine.</text>
        <dbReference type="EC" id="2.7.13.3"/>
    </reaction>
</comment>
<evidence type="ECO:0000256" key="4">
    <source>
        <dbReference type="SAM" id="Phobius"/>
    </source>
</evidence>
<dbReference type="Gene3D" id="3.30.565.10">
    <property type="entry name" value="Histidine kinase-like ATPase, C-terminal domain"/>
    <property type="match status" value="1"/>
</dbReference>
<dbReference type="Gene3D" id="2.60.120.260">
    <property type="entry name" value="Galactose-binding domain-like"/>
    <property type="match status" value="1"/>
</dbReference>
<feature type="transmembrane region" description="Helical" evidence="4">
    <location>
        <begin position="371"/>
        <end position="393"/>
    </location>
</feature>
<dbReference type="InterPro" id="IPR003594">
    <property type="entry name" value="HATPase_dom"/>
</dbReference>
<dbReference type="EMBL" id="CP013909">
    <property type="protein sequence ID" value="ALW86697.1"/>
    <property type="molecule type" value="Genomic_DNA"/>
</dbReference>
<dbReference type="GO" id="GO:0000155">
    <property type="term" value="F:phosphorelay sensor kinase activity"/>
    <property type="evidence" value="ECO:0007669"/>
    <property type="project" value="InterPro"/>
</dbReference>
<dbReference type="SUPFAM" id="SSF49785">
    <property type="entry name" value="Galactose-binding domain-like"/>
    <property type="match status" value="1"/>
</dbReference>
<feature type="signal peptide" evidence="5">
    <location>
        <begin position="1"/>
        <end position="18"/>
    </location>
</feature>
<feature type="transmembrane region" description="Helical" evidence="4">
    <location>
        <begin position="229"/>
        <end position="251"/>
    </location>
</feature>
<keyword evidence="4" id="KW-0472">Membrane</keyword>
<dbReference type="Gene3D" id="1.10.287.130">
    <property type="match status" value="1"/>
</dbReference>
<dbReference type="KEGG" id="hyg:AUC43_17390"/>
<dbReference type="InterPro" id="IPR005467">
    <property type="entry name" value="His_kinase_dom"/>
</dbReference>
<evidence type="ECO:0000259" key="6">
    <source>
        <dbReference type="PROSITE" id="PS50109"/>
    </source>
</evidence>
<dbReference type="PANTHER" id="PTHR43065">
    <property type="entry name" value="SENSOR HISTIDINE KINASE"/>
    <property type="match status" value="1"/>
</dbReference>
<feature type="transmembrane region" description="Helical" evidence="4">
    <location>
        <begin position="257"/>
        <end position="283"/>
    </location>
</feature>
<name>A0A0U4CEW6_9BACT</name>
<keyword evidence="4" id="KW-0812">Transmembrane</keyword>
<reference evidence="7 8" key="1">
    <citation type="submission" date="2015-12" db="EMBL/GenBank/DDBJ databases">
        <authorList>
            <person name="Shamseldin A."/>
            <person name="Moawad H."/>
            <person name="Abd El-Rahim W.M."/>
            <person name="Sadowsky M.J."/>
        </authorList>
    </citation>
    <scope>NUCLEOTIDE SEQUENCE [LARGE SCALE GENOMIC DNA]</scope>
    <source>
        <strain evidence="7 8">DG5B</strain>
    </source>
</reference>
<evidence type="ECO:0000256" key="2">
    <source>
        <dbReference type="ARBA" id="ARBA00012438"/>
    </source>
</evidence>
<dbReference type="SMART" id="SM00387">
    <property type="entry name" value="HATPase_c"/>
    <property type="match status" value="1"/>
</dbReference>
<dbReference type="InterPro" id="IPR003661">
    <property type="entry name" value="HisK_dim/P_dom"/>
</dbReference>
<dbReference type="STRING" id="1411621.AUC43_17390"/>
<dbReference type="InterPro" id="IPR036097">
    <property type="entry name" value="HisK_dim/P_sf"/>
</dbReference>
<keyword evidence="3" id="KW-0597">Phosphoprotein</keyword>
<dbReference type="Proteomes" id="UP000059542">
    <property type="component" value="Chromosome"/>
</dbReference>
<dbReference type="PROSITE" id="PS50109">
    <property type="entry name" value="HIS_KIN"/>
    <property type="match status" value="1"/>
</dbReference>
<gene>
    <name evidence="7" type="ORF">AUC43_17390</name>
</gene>